<reference evidence="2" key="1">
    <citation type="submission" date="2014-11" db="EMBL/GenBank/DDBJ databases">
        <authorList>
            <person name="Amaro Gonzalez C."/>
        </authorList>
    </citation>
    <scope>NUCLEOTIDE SEQUENCE</scope>
</reference>
<reference evidence="2" key="2">
    <citation type="journal article" date="2015" name="Fish Shellfish Immunol.">
        <title>Early steps in the European eel (Anguilla anguilla)-Vibrio vulnificus interaction in the gills: Role of the RtxA13 toxin.</title>
        <authorList>
            <person name="Callol A."/>
            <person name="Pajuelo D."/>
            <person name="Ebbesson L."/>
            <person name="Teles M."/>
            <person name="MacKenzie S."/>
            <person name="Amaro C."/>
        </authorList>
    </citation>
    <scope>NUCLEOTIDE SEQUENCE</scope>
</reference>
<dbReference type="EMBL" id="GBXM01038664">
    <property type="protein sequence ID" value="JAH69913.1"/>
    <property type="molecule type" value="Transcribed_RNA"/>
</dbReference>
<sequence length="45" mass="5170">MFIKECVLYLQITALGVILDMLLLEKPKSVVFCDVNILLPNRYIS</sequence>
<keyword evidence="1" id="KW-0472">Membrane</keyword>
<evidence type="ECO:0000313" key="2">
    <source>
        <dbReference type="EMBL" id="JAH69913.1"/>
    </source>
</evidence>
<keyword evidence="1" id="KW-0812">Transmembrane</keyword>
<keyword evidence="1" id="KW-1133">Transmembrane helix</keyword>
<accession>A0A0E9UY62</accession>
<evidence type="ECO:0000256" key="1">
    <source>
        <dbReference type="SAM" id="Phobius"/>
    </source>
</evidence>
<name>A0A0E9UY62_ANGAN</name>
<feature type="transmembrane region" description="Helical" evidence="1">
    <location>
        <begin position="7"/>
        <end position="24"/>
    </location>
</feature>
<proteinExistence type="predicted"/>
<protein>
    <submittedName>
        <fullName evidence="2">Uncharacterized protein</fullName>
    </submittedName>
</protein>
<dbReference type="AlphaFoldDB" id="A0A0E9UY62"/>
<organism evidence="2">
    <name type="scientific">Anguilla anguilla</name>
    <name type="common">European freshwater eel</name>
    <name type="synonym">Muraena anguilla</name>
    <dbReference type="NCBI Taxonomy" id="7936"/>
    <lineage>
        <taxon>Eukaryota</taxon>
        <taxon>Metazoa</taxon>
        <taxon>Chordata</taxon>
        <taxon>Craniata</taxon>
        <taxon>Vertebrata</taxon>
        <taxon>Euteleostomi</taxon>
        <taxon>Actinopterygii</taxon>
        <taxon>Neopterygii</taxon>
        <taxon>Teleostei</taxon>
        <taxon>Anguilliformes</taxon>
        <taxon>Anguillidae</taxon>
        <taxon>Anguilla</taxon>
    </lineage>
</organism>